<evidence type="ECO:0000259" key="5">
    <source>
        <dbReference type="PROSITE" id="PS51352"/>
    </source>
</evidence>
<dbReference type="PROSITE" id="PS51352">
    <property type="entry name" value="THIOREDOXIN_2"/>
    <property type="match status" value="1"/>
</dbReference>
<evidence type="ECO:0000256" key="3">
    <source>
        <dbReference type="ARBA" id="ARBA00023157"/>
    </source>
</evidence>
<dbReference type="Gene3D" id="3.40.30.10">
    <property type="entry name" value="Glutaredoxin"/>
    <property type="match status" value="1"/>
</dbReference>
<dbReference type="Pfam" id="PF00085">
    <property type="entry name" value="Thioredoxin"/>
    <property type="match status" value="1"/>
</dbReference>
<organism evidence="6">
    <name type="scientific">marine metagenome</name>
    <dbReference type="NCBI Taxonomy" id="408172"/>
    <lineage>
        <taxon>unclassified sequences</taxon>
        <taxon>metagenomes</taxon>
        <taxon>ecological metagenomes</taxon>
    </lineage>
</organism>
<dbReference type="PANTHER" id="PTHR45663">
    <property type="entry name" value="GEO12009P1"/>
    <property type="match status" value="1"/>
</dbReference>
<dbReference type="EMBL" id="UINC01101438">
    <property type="protein sequence ID" value="SVC62251.1"/>
    <property type="molecule type" value="Genomic_DNA"/>
</dbReference>
<keyword evidence="4" id="KW-0676">Redox-active center</keyword>
<evidence type="ECO:0000256" key="2">
    <source>
        <dbReference type="ARBA" id="ARBA00022982"/>
    </source>
</evidence>
<sequence>MSAPIEITSENFDKEVLQSEIPVLVDFWADWCQPCKMIAPSVAQVADEYDGRIKVGKLDVDVDANGALSLSYNIRGIPALLIFHNGKPVDQIVGAVPKSIIQKKLDEALSEIN</sequence>
<keyword evidence="1" id="KW-0813">Transport</keyword>
<protein>
    <recommendedName>
        <fullName evidence="5">Thioredoxin domain-containing protein</fullName>
    </recommendedName>
</protein>
<dbReference type="InterPro" id="IPR005746">
    <property type="entry name" value="Thioredoxin"/>
</dbReference>
<dbReference type="PIRSF" id="PIRSF000077">
    <property type="entry name" value="Thioredoxin"/>
    <property type="match status" value="1"/>
</dbReference>
<gene>
    <name evidence="6" type="ORF">METZ01_LOCUS315105</name>
</gene>
<dbReference type="AlphaFoldDB" id="A0A382NRQ8"/>
<dbReference type="NCBIfam" id="TIGR01068">
    <property type="entry name" value="thioredoxin"/>
    <property type="match status" value="1"/>
</dbReference>
<feature type="domain" description="Thioredoxin" evidence="5">
    <location>
        <begin position="1"/>
        <end position="110"/>
    </location>
</feature>
<dbReference type="InterPro" id="IPR013766">
    <property type="entry name" value="Thioredoxin_domain"/>
</dbReference>
<accession>A0A382NRQ8</accession>
<reference evidence="6" key="1">
    <citation type="submission" date="2018-05" db="EMBL/GenBank/DDBJ databases">
        <authorList>
            <person name="Lanie J.A."/>
            <person name="Ng W.-L."/>
            <person name="Kazmierczak K.M."/>
            <person name="Andrzejewski T.M."/>
            <person name="Davidsen T.M."/>
            <person name="Wayne K.J."/>
            <person name="Tettelin H."/>
            <person name="Glass J.I."/>
            <person name="Rusch D."/>
            <person name="Podicherti R."/>
            <person name="Tsui H.-C.T."/>
            <person name="Winkler M.E."/>
        </authorList>
    </citation>
    <scope>NUCLEOTIDE SEQUENCE</scope>
</reference>
<dbReference type="PRINTS" id="PR00421">
    <property type="entry name" value="THIOREDOXIN"/>
</dbReference>
<evidence type="ECO:0000256" key="4">
    <source>
        <dbReference type="ARBA" id="ARBA00023284"/>
    </source>
</evidence>
<dbReference type="CDD" id="cd02947">
    <property type="entry name" value="TRX_family"/>
    <property type="match status" value="1"/>
</dbReference>
<dbReference type="FunFam" id="3.40.30.10:FF:000001">
    <property type="entry name" value="Thioredoxin"/>
    <property type="match status" value="1"/>
</dbReference>
<name>A0A382NRQ8_9ZZZZ</name>
<dbReference type="GO" id="GO:0015035">
    <property type="term" value="F:protein-disulfide reductase activity"/>
    <property type="evidence" value="ECO:0007669"/>
    <property type="project" value="InterPro"/>
</dbReference>
<proteinExistence type="predicted"/>
<dbReference type="SUPFAM" id="SSF52833">
    <property type="entry name" value="Thioredoxin-like"/>
    <property type="match status" value="1"/>
</dbReference>
<keyword evidence="3" id="KW-1015">Disulfide bond</keyword>
<evidence type="ECO:0000256" key="1">
    <source>
        <dbReference type="ARBA" id="ARBA00022448"/>
    </source>
</evidence>
<dbReference type="GO" id="GO:0045454">
    <property type="term" value="P:cell redox homeostasis"/>
    <property type="evidence" value="ECO:0007669"/>
    <property type="project" value="TreeGrafter"/>
</dbReference>
<dbReference type="InterPro" id="IPR036249">
    <property type="entry name" value="Thioredoxin-like_sf"/>
</dbReference>
<dbReference type="GO" id="GO:0005829">
    <property type="term" value="C:cytosol"/>
    <property type="evidence" value="ECO:0007669"/>
    <property type="project" value="TreeGrafter"/>
</dbReference>
<evidence type="ECO:0000313" key="6">
    <source>
        <dbReference type="EMBL" id="SVC62251.1"/>
    </source>
</evidence>
<keyword evidence="2" id="KW-0249">Electron transport</keyword>
<dbReference type="PANTHER" id="PTHR45663:SF11">
    <property type="entry name" value="GEO12009P1"/>
    <property type="match status" value="1"/>
</dbReference>